<keyword evidence="2" id="KW-0732">Signal</keyword>
<feature type="chain" id="PRO_5012612316" description="VPLPA-CTERM protein sorting domain-containing protein" evidence="2">
    <location>
        <begin position="29"/>
        <end position="294"/>
    </location>
</feature>
<sequence>MKDSLARKEVVGSLSLSLAFFLTAPLHAATLAPQLSAFAMTGGCTDVDLQGDTSANASCLTASPTVSAAANGRASFGNIGASTSVVAAPNGLGQNGDFAISSGSFSDTLNFSVLDGFWRVPVDFLGNLSIGVNSPETGVEARVAGSFSVNGVSIFESQTTALYDNVTGALFYQTVETGNAGITSLLLPFTNGTLNVGAEVTTRSSCGKVTGPEELCFTQSNFFSSARFLSSEVLDFKGEIVRNAEILSASGFDYIKGVRPHEVSAVPLPASAWGFVIALIFLSAVKLRPMRNTS</sequence>
<proteinExistence type="predicted"/>
<gene>
    <name evidence="3" type="ORF">SAMN05444339_101148</name>
</gene>
<keyword evidence="1" id="KW-0812">Transmembrane</keyword>
<keyword evidence="1" id="KW-0472">Membrane</keyword>
<dbReference type="RefSeq" id="WP_143155315.1">
    <property type="nucleotide sequence ID" value="NZ_FQUE01000001.1"/>
</dbReference>
<evidence type="ECO:0000256" key="2">
    <source>
        <dbReference type="SAM" id="SignalP"/>
    </source>
</evidence>
<dbReference type="EMBL" id="FQUE01000001">
    <property type="protein sequence ID" value="SHE35971.1"/>
    <property type="molecule type" value="Genomic_DNA"/>
</dbReference>
<protein>
    <recommendedName>
        <fullName evidence="5">VPLPA-CTERM protein sorting domain-containing protein</fullName>
    </recommendedName>
</protein>
<dbReference type="Proteomes" id="UP000183987">
    <property type="component" value="Unassembled WGS sequence"/>
</dbReference>
<name>A0A1M4SUS9_LOKAT</name>
<dbReference type="AlphaFoldDB" id="A0A1M4SUS9"/>
<organism evidence="3 4">
    <name type="scientific">Loktanella atrilutea</name>
    <dbReference type="NCBI Taxonomy" id="366533"/>
    <lineage>
        <taxon>Bacteria</taxon>
        <taxon>Pseudomonadati</taxon>
        <taxon>Pseudomonadota</taxon>
        <taxon>Alphaproteobacteria</taxon>
        <taxon>Rhodobacterales</taxon>
        <taxon>Roseobacteraceae</taxon>
        <taxon>Loktanella</taxon>
    </lineage>
</organism>
<keyword evidence="1" id="KW-1133">Transmembrane helix</keyword>
<feature type="signal peptide" evidence="2">
    <location>
        <begin position="1"/>
        <end position="28"/>
    </location>
</feature>
<keyword evidence="4" id="KW-1185">Reference proteome</keyword>
<accession>A0A1M4SUS9</accession>
<evidence type="ECO:0000256" key="1">
    <source>
        <dbReference type="SAM" id="Phobius"/>
    </source>
</evidence>
<feature type="transmembrane region" description="Helical" evidence="1">
    <location>
        <begin position="266"/>
        <end position="285"/>
    </location>
</feature>
<evidence type="ECO:0008006" key="5">
    <source>
        <dbReference type="Google" id="ProtNLM"/>
    </source>
</evidence>
<reference evidence="4" key="1">
    <citation type="submission" date="2016-11" db="EMBL/GenBank/DDBJ databases">
        <authorList>
            <person name="Varghese N."/>
            <person name="Submissions S."/>
        </authorList>
    </citation>
    <scope>NUCLEOTIDE SEQUENCE [LARGE SCALE GENOMIC DNA]</scope>
    <source>
        <strain evidence="4">DSM 29326</strain>
    </source>
</reference>
<evidence type="ECO:0000313" key="4">
    <source>
        <dbReference type="Proteomes" id="UP000183987"/>
    </source>
</evidence>
<evidence type="ECO:0000313" key="3">
    <source>
        <dbReference type="EMBL" id="SHE35971.1"/>
    </source>
</evidence>